<dbReference type="InterPro" id="IPR008936">
    <property type="entry name" value="Rho_GTPase_activation_prot"/>
</dbReference>
<proteinExistence type="inferred from homology"/>
<dbReference type="PANTHER" id="PTHR23101:SF25">
    <property type="entry name" value="GTPASE-ACTIVATING PROTEIN AND VPS9 DOMAIN-CONTAINING PROTEIN 1"/>
    <property type="match status" value="1"/>
</dbReference>
<keyword evidence="4" id="KW-0254">Endocytosis</keyword>
<dbReference type="Pfam" id="PF18151">
    <property type="entry name" value="DUF5601"/>
    <property type="match status" value="1"/>
</dbReference>
<dbReference type="GO" id="GO:0030139">
    <property type="term" value="C:endocytic vesicle"/>
    <property type="evidence" value="ECO:0007669"/>
    <property type="project" value="TreeGrafter"/>
</dbReference>
<keyword evidence="5" id="KW-0344">Guanine-nucleotide releasing factor</keyword>
<feature type="domain" description="Ras-GAP" evidence="10">
    <location>
        <begin position="171"/>
        <end position="363"/>
    </location>
</feature>
<evidence type="ECO:0000259" key="11">
    <source>
        <dbReference type="PROSITE" id="PS51205"/>
    </source>
</evidence>
<dbReference type="GO" id="GO:0051049">
    <property type="term" value="P:regulation of transport"/>
    <property type="evidence" value="ECO:0007669"/>
    <property type="project" value="UniProtKB-ARBA"/>
</dbReference>
<gene>
    <name evidence="12" type="primary">Gapvd1_0</name>
    <name evidence="12" type="ORF">FJT64_000256</name>
</gene>
<dbReference type="SMART" id="SM00167">
    <property type="entry name" value="VPS9"/>
    <property type="match status" value="1"/>
</dbReference>
<dbReference type="InterPro" id="IPR037191">
    <property type="entry name" value="VPS9_dom_sf"/>
</dbReference>
<dbReference type="Proteomes" id="UP000440578">
    <property type="component" value="Unassembled WGS sequence"/>
</dbReference>
<dbReference type="FunFam" id="1.20.1050.80:FF:000001">
    <property type="entry name" value="GTPase-activating protein and VPS9 domain-containing protein 1 isoform X1"/>
    <property type="match status" value="1"/>
</dbReference>
<dbReference type="GO" id="GO:0005829">
    <property type="term" value="C:cytosol"/>
    <property type="evidence" value="ECO:0007669"/>
    <property type="project" value="TreeGrafter"/>
</dbReference>
<evidence type="ECO:0000256" key="3">
    <source>
        <dbReference type="ARBA" id="ARBA00022468"/>
    </source>
</evidence>
<evidence type="ECO:0000256" key="5">
    <source>
        <dbReference type="ARBA" id="ARBA00022658"/>
    </source>
</evidence>
<dbReference type="InterPro" id="IPR041545">
    <property type="entry name" value="DUF5601"/>
</dbReference>
<feature type="region of interest" description="Disordered" evidence="9">
    <location>
        <begin position="457"/>
        <end position="500"/>
    </location>
</feature>
<dbReference type="Pfam" id="PF02204">
    <property type="entry name" value="VPS9"/>
    <property type="match status" value="1"/>
</dbReference>
<evidence type="ECO:0000259" key="10">
    <source>
        <dbReference type="PROSITE" id="PS50018"/>
    </source>
</evidence>
<feature type="compositionally biased region" description="Low complexity" evidence="9">
    <location>
        <begin position="816"/>
        <end position="844"/>
    </location>
</feature>
<dbReference type="GO" id="GO:0005096">
    <property type="term" value="F:GTPase activator activity"/>
    <property type="evidence" value="ECO:0007669"/>
    <property type="project" value="UniProtKB-KW"/>
</dbReference>
<dbReference type="GO" id="GO:0016020">
    <property type="term" value="C:membrane"/>
    <property type="evidence" value="ECO:0007669"/>
    <property type="project" value="UniProtKB-SubCell"/>
</dbReference>
<evidence type="ECO:0000256" key="7">
    <source>
        <dbReference type="ARBA" id="ARBA00053914"/>
    </source>
</evidence>
<dbReference type="GO" id="GO:0006897">
    <property type="term" value="P:endocytosis"/>
    <property type="evidence" value="ECO:0007669"/>
    <property type="project" value="UniProtKB-KW"/>
</dbReference>
<dbReference type="SUPFAM" id="SSF48350">
    <property type="entry name" value="GTPase activation domain, GAP"/>
    <property type="match status" value="1"/>
</dbReference>
<evidence type="ECO:0000313" key="12">
    <source>
        <dbReference type="EMBL" id="KAF0306448.1"/>
    </source>
</evidence>
<protein>
    <recommendedName>
        <fullName evidence="8">Receptor-mediated endocytosis protein 6 homolog</fullName>
    </recommendedName>
</protein>
<evidence type="ECO:0000313" key="13">
    <source>
        <dbReference type="Proteomes" id="UP000440578"/>
    </source>
</evidence>
<keyword evidence="3" id="KW-0343">GTPase activation</keyword>
<dbReference type="GO" id="GO:0005085">
    <property type="term" value="F:guanyl-nucleotide exchange factor activity"/>
    <property type="evidence" value="ECO:0007669"/>
    <property type="project" value="UniProtKB-KW"/>
</dbReference>
<feature type="compositionally biased region" description="Pro residues" evidence="9">
    <location>
        <begin position="698"/>
        <end position="707"/>
    </location>
</feature>
<name>A0A6A4WVS9_AMPAM</name>
<evidence type="ECO:0000256" key="2">
    <source>
        <dbReference type="ARBA" id="ARBA00008489"/>
    </source>
</evidence>
<dbReference type="EMBL" id="VIIS01000669">
    <property type="protein sequence ID" value="KAF0306448.1"/>
    <property type="molecule type" value="Genomic_DNA"/>
</dbReference>
<comment type="subcellular location">
    <subcellularLocation>
        <location evidence="1">Membrane</location>
        <topology evidence="1">Peripheral membrane protein</topology>
    </subcellularLocation>
</comment>
<evidence type="ECO:0000256" key="8">
    <source>
        <dbReference type="ARBA" id="ARBA00068997"/>
    </source>
</evidence>
<feature type="domain" description="VPS9" evidence="11">
    <location>
        <begin position="1319"/>
        <end position="1458"/>
    </location>
</feature>
<dbReference type="InterPro" id="IPR003123">
    <property type="entry name" value="VPS9"/>
</dbReference>
<feature type="compositionally biased region" description="Low complexity" evidence="9">
    <location>
        <begin position="882"/>
        <end position="899"/>
    </location>
</feature>
<keyword evidence="13" id="KW-1185">Reference proteome</keyword>
<sequence length="1458" mass="155288">MATPYKELLDLSQCLKREKLFVESEKAQIQDLNIKVMRAVEDLYHLSWITRQQQVNLEGLILSRGDSTPAGCCRRDTQLQAASFVDSYKQLGPIDPFYSELLQQLRSSPPLVARLLLHCEQSEPARVTQLVNTVYSGVFGNGILQEDGSCILQASGRARLRPRGPGTERNVLRELMVTQVVNSEEPQRLLRRGSCVFSRVYKAFCEGLFEAKLFLTSALHQPTMQLIMDDEWYLDIDPNKVDEGLSAEERAARPVSGDGPPHSAVADRLARLTESFVSEITASAACFPASLAWVVRTLRELLAEAGRCSPDQLSAICVDLMFAFFICPAVVDPVQYGLLEAPVSPAARHNLIQVGQILQVLAMDQADQVDPRLRPFYDRFDKARMPALVSAVLAGGGGAEAGPAGGPPERGSHLVGLSRSAVLVTRQHLDHLVTLVRGLAARSADPADKKLLEGLVAHLPSPEPPPPPPPPPPAAGAGHSPGTAPPGGQAGHGAGNQGGRRNRIMDKVHQRRARSLGGTAGTAQPAPSEESALEVLVVSLNTPGACPGMIPEQKVLRAGQQSDGGAVPPDAGDSGAPSEPDDRESLTSASAAVPETAEKRTRFSLSQELEGSIGNTSDILEVISEGASQLSASDDSSLEDAEQYKEDNLSDMISANVSGRETPNVSGRNTPSSQVTDETDAAVGGGGGGRPGARAAPAPAPPPPKPPATVIEDKFGKFNIKPLNEDETVSMVSDTWSTDVLASDTETVEQAEAPLSSRQLLDLCTGSVGVDISETASEAWSTDVLASDSERDRLAEVDADDSVSVARSDDTARSEPAAAPGSPALKPSASAPAVAAAAAAAGAAGPAGGGPPRAERGRQMSGESVSSDFSSASGLQRERGRQAAAAAGSAGRAPASQSLPAPPPAAAAAPPSPPRSPTSAGAPPPLPAVEPCSSSSSCSEIAESAGVAAESAATAAESTVSEPAARPAAATGAIPKSISFDKTAERGDRRSTDDQARRGFFKSLKLPFAKNRRKGSRELVAERLERGSGDGREVTERRSAPPPVDSAETSDDILAKYRRKGSDPAAQRRPGGPAGPSETGAEEEPAADLVRLAIDPNNVEASYAFSDAKRKLRRVLSAANVQTFPWRPQAASGDQQCALLAFLRLQLSEYISLQDHALMAQLHETIRCVSLLDGAGRAALLRSLRDDYTGRSAYTAYLVRCRNGLLDTLAHLQLTAQHVRRDQAVCTRALVDKCVLLFLERHKNTLKRFKASFQQAAASDEKTDLVERFLTHLGDELLRDPDWQVADDKQLLLAREAIEQMVMAKIYTLALYPNGEADVSRDQVLTGHMRRLALVVTPSHPDLKIPSVYHYEQPWPSAQAEIVALNAYKTARDKVSCVTRCCAAIMNLLHMASERSVPAADDLIPVLVFVLIKACPSSLLSTIQYVGSFYGERLSGEDQYWWTQFCSAVEFIKTMDYN</sequence>
<dbReference type="InterPro" id="IPR001936">
    <property type="entry name" value="RasGAP_dom"/>
</dbReference>
<dbReference type="PROSITE" id="PS51205">
    <property type="entry name" value="VPS9"/>
    <property type="match status" value="1"/>
</dbReference>
<accession>A0A6A4WVS9</accession>
<evidence type="ECO:0000256" key="1">
    <source>
        <dbReference type="ARBA" id="ARBA00004170"/>
    </source>
</evidence>
<dbReference type="Gene3D" id="1.10.506.10">
    <property type="entry name" value="GTPase Activation - p120gap, domain 1"/>
    <property type="match status" value="1"/>
</dbReference>
<feature type="region of interest" description="Disordered" evidence="9">
    <location>
        <begin position="509"/>
        <end position="528"/>
    </location>
</feature>
<dbReference type="Gene3D" id="1.10.246.120">
    <property type="match status" value="1"/>
</dbReference>
<feature type="region of interest" description="Disordered" evidence="9">
    <location>
        <begin position="558"/>
        <end position="608"/>
    </location>
</feature>
<evidence type="ECO:0000256" key="9">
    <source>
        <dbReference type="SAM" id="MobiDB-lite"/>
    </source>
</evidence>
<feature type="region of interest" description="Disordered" evidence="9">
    <location>
        <begin position="656"/>
        <end position="709"/>
    </location>
</feature>
<evidence type="ECO:0000256" key="4">
    <source>
        <dbReference type="ARBA" id="ARBA00022583"/>
    </source>
</evidence>
<keyword evidence="6" id="KW-0472">Membrane</keyword>
<feature type="compositionally biased region" description="Gly residues" evidence="9">
    <location>
        <begin position="488"/>
        <end position="498"/>
    </location>
</feature>
<feature type="region of interest" description="Disordered" evidence="9">
    <location>
        <begin position="782"/>
        <end position="1084"/>
    </location>
</feature>
<dbReference type="SUPFAM" id="SSF109993">
    <property type="entry name" value="VPS9 domain"/>
    <property type="match status" value="1"/>
</dbReference>
<evidence type="ECO:0000256" key="6">
    <source>
        <dbReference type="ARBA" id="ARBA00023136"/>
    </source>
</evidence>
<feature type="compositionally biased region" description="Basic and acidic residues" evidence="9">
    <location>
        <begin position="982"/>
        <end position="997"/>
    </location>
</feature>
<dbReference type="InterPro" id="IPR045046">
    <property type="entry name" value="Vps9-like"/>
</dbReference>
<comment type="function">
    <text evidence="7">Acts both as a GTPase-activating protein (GAP) and a guanine nucleotide exchange factor (GEF), and participates in endocytosis.</text>
</comment>
<dbReference type="Pfam" id="PF00616">
    <property type="entry name" value="RasGAP"/>
    <property type="match status" value="1"/>
</dbReference>
<feature type="compositionally biased region" description="Pro residues" evidence="9">
    <location>
        <begin position="461"/>
        <end position="474"/>
    </location>
</feature>
<dbReference type="OrthoDB" id="10264848at2759"/>
<dbReference type="PROSITE" id="PS50018">
    <property type="entry name" value="RAS_GTPASE_ACTIV_2"/>
    <property type="match status" value="1"/>
</dbReference>
<reference evidence="12 13" key="1">
    <citation type="submission" date="2019-07" db="EMBL/GenBank/DDBJ databases">
        <title>Draft genome assembly of a fouling barnacle, Amphibalanus amphitrite (Darwin, 1854): The first reference genome for Thecostraca.</title>
        <authorList>
            <person name="Kim W."/>
        </authorList>
    </citation>
    <scope>NUCLEOTIDE SEQUENCE [LARGE SCALE GENOMIC DNA]</scope>
    <source>
        <strain evidence="12">SNU_AA5</strain>
        <tissue evidence="12">Soma without cirri and trophi</tissue>
    </source>
</reference>
<comment type="similarity">
    <text evidence="2">Belongs to the GAPVD1 family.</text>
</comment>
<dbReference type="GO" id="GO:0031267">
    <property type="term" value="F:small GTPase binding"/>
    <property type="evidence" value="ECO:0007669"/>
    <property type="project" value="TreeGrafter"/>
</dbReference>
<feature type="compositionally biased region" description="Low complexity" evidence="9">
    <location>
        <begin position="932"/>
        <end position="975"/>
    </location>
</feature>
<feature type="compositionally biased region" description="Pro residues" evidence="9">
    <location>
        <begin position="900"/>
        <end position="928"/>
    </location>
</feature>
<organism evidence="12 13">
    <name type="scientific">Amphibalanus amphitrite</name>
    <name type="common">Striped barnacle</name>
    <name type="synonym">Balanus amphitrite</name>
    <dbReference type="NCBI Taxonomy" id="1232801"/>
    <lineage>
        <taxon>Eukaryota</taxon>
        <taxon>Metazoa</taxon>
        <taxon>Ecdysozoa</taxon>
        <taxon>Arthropoda</taxon>
        <taxon>Crustacea</taxon>
        <taxon>Multicrustacea</taxon>
        <taxon>Cirripedia</taxon>
        <taxon>Thoracica</taxon>
        <taxon>Thoracicalcarea</taxon>
        <taxon>Balanomorpha</taxon>
        <taxon>Balanoidea</taxon>
        <taxon>Balanidae</taxon>
        <taxon>Amphibalaninae</taxon>
        <taxon>Amphibalanus</taxon>
    </lineage>
</organism>
<feature type="compositionally biased region" description="Basic and acidic residues" evidence="9">
    <location>
        <begin position="1016"/>
        <end position="1039"/>
    </location>
</feature>
<dbReference type="Gene3D" id="1.20.1050.80">
    <property type="entry name" value="VPS9 domain"/>
    <property type="match status" value="1"/>
</dbReference>
<comment type="caution">
    <text evidence="12">The sequence shown here is derived from an EMBL/GenBank/DDBJ whole genome shotgun (WGS) entry which is preliminary data.</text>
</comment>
<feature type="compositionally biased region" description="Polar residues" evidence="9">
    <location>
        <begin position="656"/>
        <end position="676"/>
    </location>
</feature>
<dbReference type="PANTHER" id="PTHR23101">
    <property type="entry name" value="RAB GDP/GTP EXCHANGE FACTOR"/>
    <property type="match status" value="1"/>
</dbReference>
<feature type="compositionally biased region" description="Polar residues" evidence="9">
    <location>
        <begin position="861"/>
        <end position="874"/>
    </location>
</feature>